<dbReference type="PANTHER" id="PTHR35091">
    <property type="entry name" value="FLAGELLAR PROTEIN FLIL"/>
    <property type="match status" value="1"/>
</dbReference>
<proteinExistence type="inferred from homology"/>
<keyword evidence="9 10" id="KW-0472">Membrane</keyword>
<dbReference type="Proteomes" id="UP000178606">
    <property type="component" value="Unassembled WGS sequence"/>
</dbReference>
<evidence type="ECO:0000256" key="2">
    <source>
        <dbReference type="ARBA" id="ARBA00004162"/>
    </source>
</evidence>
<evidence type="ECO:0000256" key="6">
    <source>
        <dbReference type="ARBA" id="ARBA00022692"/>
    </source>
</evidence>
<protein>
    <recommendedName>
        <fullName evidence="10">Flagellar protein FliL</fullName>
    </recommendedName>
</protein>
<comment type="function">
    <text evidence="1 10">Controls the rotational direction of flagella during chemotaxis.</text>
</comment>
<evidence type="ECO:0000256" key="10">
    <source>
        <dbReference type="RuleBase" id="RU364125"/>
    </source>
</evidence>
<keyword evidence="8 10" id="KW-1133">Transmembrane helix</keyword>
<dbReference type="GO" id="GO:0071978">
    <property type="term" value="P:bacterial-type flagellum-dependent swarming motility"/>
    <property type="evidence" value="ECO:0007669"/>
    <property type="project" value="TreeGrafter"/>
</dbReference>
<evidence type="ECO:0000256" key="8">
    <source>
        <dbReference type="ARBA" id="ARBA00022989"/>
    </source>
</evidence>
<evidence type="ECO:0000256" key="4">
    <source>
        <dbReference type="ARBA" id="ARBA00022475"/>
    </source>
</evidence>
<dbReference type="Pfam" id="PF03748">
    <property type="entry name" value="FliL"/>
    <property type="match status" value="1"/>
</dbReference>
<feature type="transmembrane region" description="Helical" evidence="10">
    <location>
        <begin position="24"/>
        <end position="43"/>
    </location>
</feature>
<keyword evidence="5 10" id="KW-0145">Chemotaxis</keyword>
<keyword evidence="4 10" id="KW-1003">Cell membrane</keyword>
<dbReference type="EMBL" id="MFKF01000200">
    <property type="protein sequence ID" value="OGG50808.1"/>
    <property type="molecule type" value="Genomic_DNA"/>
</dbReference>
<name>A0A1F6CNV3_HANXR</name>
<evidence type="ECO:0000256" key="1">
    <source>
        <dbReference type="ARBA" id="ARBA00002254"/>
    </source>
</evidence>
<evidence type="ECO:0000256" key="11">
    <source>
        <dbReference type="SAM" id="MobiDB-lite"/>
    </source>
</evidence>
<feature type="compositionally biased region" description="Basic and acidic residues" evidence="11">
    <location>
        <begin position="65"/>
        <end position="89"/>
    </location>
</feature>
<comment type="subcellular location">
    <subcellularLocation>
        <location evidence="2">Cell membrane</location>
        <topology evidence="2">Single-pass membrane protein</topology>
    </subcellularLocation>
</comment>
<organism evidence="12 13">
    <name type="scientific">Handelsmanbacteria sp. (strain RIFCSPLOWO2_12_FULL_64_10)</name>
    <dbReference type="NCBI Taxonomy" id="1817868"/>
    <lineage>
        <taxon>Bacteria</taxon>
        <taxon>Candidatus Handelsmaniibacteriota</taxon>
    </lineage>
</organism>
<evidence type="ECO:0000256" key="3">
    <source>
        <dbReference type="ARBA" id="ARBA00008281"/>
    </source>
</evidence>
<comment type="caution">
    <text evidence="12">The sequence shown here is derived from an EMBL/GenBank/DDBJ whole genome shotgun (WGS) entry which is preliminary data.</text>
</comment>
<accession>A0A1F6CNV3</accession>
<evidence type="ECO:0000313" key="13">
    <source>
        <dbReference type="Proteomes" id="UP000178606"/>
    </source>
</evidence>
<dbReference type="AlphaFoldDB" id="A0A1F6CNV3"/>
<dbReference type="GO" id="GO:0009425">
    <property type="term" value="C:bacterial-type flagellum basal body"/>
    <property type="evidence" value="ECO:0007669"/>
    <property type="project" value="InterPro"/>
</dbReference>
<gene>
    <name evidence="12" type="ORF">A3F84_17465</name>
</gene>
<keyword evidence="7 10" id="KW-0283">Flagellar rotation</keyword>
<dbReference type="GO" id="GO:0005886">
    <property type="term" value="C:plasma membrane"/>
    <property type="evidence" value="ECO:0007669"/>
    <property type="project" value="UniProtKB-SubCell"/>
</dbReference>
<evidence type="ECO:0000256" key="5">
    <source>
        <dbReference type="ARBA" id="ARBA00022500"/>
    </source>
</evidence>
<evidence type="ECO:0000313" key="12">
    <source>
        <dbReference type="EMBL" id="OGG50808.1"/>
    </source>
</evidence>
<dbReference type="GO" id="GO:0006935">
    <property type="term" value="P:chemotaxis"/>
    <property type="evidence" value="ECO:0007669"/>
    <property type="project" value="UniProtKB-KW"/>
</dbReference>
<feature type="region of interest" description="Disordered" evidence="11">
    <location>
        <begin position="65"/>
        <end position="97"/>
    </location>
</feature>
<dbReference type="PANTHER" id="PTHR35091:SF2">
    <property type="entry name" value="FLAGELLAR PROTEIN FLIL"/>
    <property type="match status" value="1"/>
</dbReference>
<evidence type="ECO:0000256" key="9">
    <source>
        <dbReference type="ARBA" id="ARBA00023136"/>
    </source>
</evidence>
<dbReference type="InterPro" id="IPR005503">
    <property type="entry name" value="FliL"/>
</dbReference>
<reference evidence="12 13" key="1">
    <citation type="journal article" date="2016" name="Nat. Commun.">
        <title>Thousands of microbial genomes shed light on interconnected biogeochemical processes in an aquifer system.</title>
        <authorList>
            <person name="Anantharaman K."/>
            <person name="Brown C.T."/>
            <person name="Hug L.A."/>
            <person name="Sharon I."/>
            <person name="Castelle C.J."/>
            <person name="Probst A.J."/>
            <person name="Thomas B.C."/>
            <person name="Singh A."/>
            <person name="Wilkins M.J."/>
            <person name="Karaoz U."/>
            <person name="Brodie E.L."/>
            <person name="Williams K.H."/>
            <person name="Hubbard S.S."/>
            <person name="Banfield J.F."/>
        </authorList>
    </citation>
    <scope>NUCLEOTIDE SEQUENCE [LARGE SCALE GENOMIC DNA]</scope>
    <source>
        <strain evidence="13">RIFCSPLOWO2_12_FULL_64_10</strain>
    </source>
</reference>
<keyword evidence="6 10" id="KW-0812">Transmembrane</keyword>
<sequence>MAAEQPAPPEQAPPPPPGGRSKQFVFLILIVLIGQVGIGYWAVYRLLLPKMKAEEEGVIQEKTEELAGAEEKHGEEGGGGHGGEKKEGGEGGNPNVHGDLLDVGRVTASTIQGGELHYVILMTKIKFDSPEAAQEAGENLSRVRDIVLHVVSVKPGEELDDVQDQERLREAIKQEVSAKMTKGKAEEVYFTQYVYQ</sequence>
<evidence type="ECO:0000256" key="7">
    <source>
        <dbReference type="ARBA" id="ARBA00022779"/>
    </source>
</evidence>
<comment type="similarity">
    <text evidence="3 10">Belongs to the FliL family.</text>
</comment>